<organism evidence="1 2">
    <name type="scientific">Cryomorpha ignava</name>
    <dbReference type="NCBI Taxonomy" id="101383"/>
    <lineage>
        <taxon>Bacteria</taxon>
        <taxon>Pseudomonadati</taxon>
        <taxon>Bacteroidota</taxon>
        <taxon>Flavobacteriia</taxon>
        <taxon>Flavobacteriales</taxon>
        <taxon>Cryomorphaceae</taxon>
        <taxon>Cryomorpha</taxon>
    </lineage>
</organism>
<accession>A0A7K3WK44</accession>
<reference evidence="1 2" key="1">
    <citation type="submission" date="2020-02" db="EMBL/GenBank/DDBJ databases">
        <title>Out from the shadows clarifying the taxonomy of the family Cryomorphaceae and related taxa by utilizing the GTDB taxonomic framework.</title>
        <authorList>
            <person name="Bowman J.P."/>
        </authorList>
    </citation>
    <scope>NUCLEOTIDE SEQUENCE [LARGE SCALE GENOMIC DNA]</scope>
    <source>
        <strain evidence="1 2">QSSC 1-22</strain>
    </source>
</reference>
<evidence type="ECO:0008006" key="3">
    <source>
        <dbReference type="Google" id="ProtNLM"/>
    </source>
</evidence>
<dbReference type="RefSeq" id="WP_163282735.1">
    <property type="nucleotide sequence ID" value="NZ_JAAGVY010000001.1"/>
</dbReference>
<dbReference type="EMBL" id="JAAGVY010000001">
    <property type="protein sequence ID" value="NEN22017.1"/>
    <property type="molecule type" value="Genomic_DNA"/>
</dbReference>
<dbReference type="Proteomes" id="UP000486602">
    <property type="component" value="Unassembled WGS sequence"/>
</dbReference>
<gene>
    <name evidence="1" type="ORF">G3O08_00675</name>
</gene>
<dbReference type="AlphaFoldDB" id="A0A7K3WK44"/>
<evidence type="ECO:0000313" key="2">
    <source>
        <dbReference type="Proteomes" id="UP000486602"/>
    </source>
</evidence>
<comment type="caution">
    <text evidence="1">The sequence shown here is derived from an EMBL/GenBank/DDBJ whole genome shotgun (WGS) entry which is preliminary data.</text>
</comment>
<proteinExistence type="predicted"/>
<keyword evidence="2" id="KW-1185">Reference proteome</keyword>
<dbReference type="InterPro" id="IPR041408">
    <property type="entry name" value="Hcp_Tssd"/>
</dbReference>
<protein>
    <recommendedName>
        <fullName evidence="3">Type VI secretion system needle protein Hcp</fullName>
    </recommendedName>
</protein>
<name>A0A7K3WK44_9FLAO</name>
<dbReference type="GO" id="GO:0033104">
    <property type="term" value="C:type VI protein secretion system complex"/>
    <property type="evidence" value="ECO:0007669"/>
    <property type="project" value="InterPro"/>
</dbReference>
<sequence length="144" mass="16138">MLNGAELEIDGYNFHYKEPAFPLISCSYSFNRTVDHNVRAASHVVFGLIKCEMYATKKLFLLDAMLTSFNYIDGTITFRDSLESGESYTAISLKFKGGSVIDFADSYNTVGYDTKMIRRFSLAVKEITVVGAEELFFTNDGTDS</sequence>
<evidence type="ECO:0000313" key="1">
    <source>
        <dbReference type="EMBL" id="NEN22017.1"/>
    </source>
</evidence>
<dbReference type="Pfam" id="PF17642">
    <property type="entry name" value="TssD"/>
    <property type="match status" value="1"/>
</dbReference>